<dbReference type="InterPro" id="IPR007219">
    <property type="entry name" value="XnlR_reg_dom"/>
</dbReference>
<accession>A0A8T9CB28</accession>
<dbReference type="PANTHER" id="PTHR47338:SF20">
    <property type="entry name" value="ZN(II)2CYS6 TRANSCRIPTION FACTOR (EUROFUNG)"/>
    <property type="match status" value="1"/>
</dbReference>
<dbReference type="Proteomes" id="UP000469558">
    <property type="component" value="Unassembled WGS sequence"/>
</dbReference>
<evidence type="ECO:0000256" key="5">
    <source>
        <dbReference type="ARBA" id="ARBA00023242"/>
    </source>
</evidence>
<dbReference type="AlphaFoldDB" id="A0A8T9CB28"/>
<evidence type="ECO:0000256" key="3">
    <source>
        <dbReference type="ARBA" id="ARBA00023015"/>
    </source>
</evidence>
<organism evidence="7 8">
    <name type="scientific">Lachnellula suecica</name>
    <dbReference type="NCBI Taxonomy" id="602035"/>
    <lineage>
        <taxon>Eukaryota</taxon>
        <taxon>Fungi</taxon>
        <taxon>Dikarya</taxon>
        <taxon>Ascomycota</taxon>
        <taxon>Pezizomycotina</taxon>
        <taxon>Leotiomycetes</taxon>
        <taxon>Helotiales</taxon>
        <taxon>Lachnaceae</taxon>
        <taxon>Lachnellula</taxon>
    </lineage>
</organism>
<sequence>MLLVLKVLARGHRNFKPADFVSSKLLSCEYPVVQKRRRKKIHLSVESEYSSPRTSTAVAPSPCQVAVPEPTSEFPPVFYLDWNVFRSCQIDLPKAGLAVPPSITEFIEGPEKWGTIAAHYFSTVHTWMPIISKLRFNENILNPHANSIRSDYALLILCMDLITSPPVGQTPRSPGYVAAKQLYLGLEIQGVVSIQILQAGVLIALFELGHAIFPSASVSVGACVRYGNELGINWGANIAGEQPFSWADAEEQNRVWWAIVILDRFLQIGYPRHKELGSNQNGEQALLLDNAFRALEAVVESESQDDTLFVMNQTSICSIARVLLHEEHAAQRSSMASHFDEIHCAKQVTETVKKSSEDALSYIKLL</sequence>
<dbReference type="OrthoDB" id="3862662at2759"/>
<dbReference type="InterPro" id="IPR050815">
    <property type="entry name" value="TF_fung"/>
</dbReference>
<keyword evidence="2" id="KW-0479">Metal-binding</keyword>
<dbReference type="PANTHER" id="PTHR47338">
    <property type="entry name" value="ZN(II)2CYS6 TRANSCRIPTION FACTOR (EUROFUNG)-RELATED"/>
    <property type="match status" value="1"/>
</dbReference>
<evidence type="ECO:0000313" key="7">
    <source>
        <dbReference type="EMBL" id="TVY82496.1"/>
    </source>
</evidence>
<proteinExistence type="predicted"/>
<keyword evidence="8" id="KW-1185">Reference proteome</keyword>
<keyword evidence="4" id="KW-0804">Transcription</keyword>
<protein>
    <recommendedName>
        <fullName evidence="6">Xylanolytic transcriptional activator regulatory domain-containing protein</fullName>
    </recommendedName>
</protein>
<evidence type="ECO:0000313" key="8">
    <source>
        <dbReference type="Proteomes" id="UP000469558"/>
    </source>
</evidence>
<evidence type="ECO:0000256" key="4">
    <source>
        <dbReference type="ARBA" id="ARBA00023163"/>
    </source>
</evidence>
<evidence type="ECO:0000256" key="2">
    <source>
        <dbReference type="ARBA" id="ARBA00022723"/>
    </source>
</evidence>
<dbReference type="GO" id="GO:0006351">
    <property type="term" value="P:DNA-templated transcription"/>
    <property type="evidence" value="ECO:0007669"/>
    <property type="project" value="InterPro"/>
</dbReference>
<keyword evidence="3" id="KW-0805">Transcription regulation</keyword>
<gene>
    <name evidence="7" type="ORF">LSUE1_G001586</name>
</gene>
<dbReference type="CDD" id="cd12148">
    <property type="entry name" value="fungal_TF_MHR"/>
    <property type="match status" value="1"/>
</dbReference>
<dbReference type="GO" id="GO:0008270">
    <property type="term" value="F:zinc ion binding"/>
    <property type="evidence" value="ECO:0007669"/>
    <property type="project" value="InterPro"/>
</dbReference>
<evidence type="ECO:0000259" key="6">
    <source>
        <dbReference type="Pfam" id="PF04082"/>
    </source>
</evidence>
<dbReference type="GO" id="GO:0005634">
    <property type="term" value="C:nucleus"/>
    <property type="evidence" value="ECO:0007669"/>
    <property type="project" value="UniProtKB-SubCell"/>
</dbReference>
<feature type="domain" description="Xylanolytic transcriptional activator regulatory" evidence="6">
    <location>
        <begin position="119"/>
        <end position="268"/>
    </location>
</feature>
<comment type="caution">
    <text evidence="7">The sequence shown here is derived from an EMBL/GenBank/DDBJ whole genome shotgun (WGS) entry which is preliminary data.</text>
</comment>
<reference evidence="7 8" key="1">
    <citation type="submission" date="2018-05" db="EMBL/GenBank/DDBJ databases">
        <title>Genome sequencing and assembly of the regulated plant pathogen Lachnellula willkommii and related sister species for the development of diagnostic species identification markers.</title>
        <authorList>
            <person name="Giroux E."/>
            <person name="Bilodeau G."/>
        </authorList>
    </citation>
    <scope>NUCLEOTIDE SEQUENCE [LARGE SCALE GENOMIC DNA]</scope>
    <source>
        <strain evidence="7 8">CBS 268.59</strain>
    </source>
</reference>
<dbReference type="Pfam" id="PF04082">
    <property type="entry name" value="Fungal_trans"/>
    <property type="match status" value="1"/>
</dbReference>
<dbReference type="EMBL" id="QGMK01000311">
    <property type="protein sequence ID" value="TVY82496.1"/>
    <property type="molecule type" value="Genomic_DNA"/>
</dbReference>
<dbReference type="GO" id="GO:0000981">
    <property type="term" value="F:DNA-binding transcription factor activity, RNA polymerase II-specific"/>
    <property type="evidence" value="ECO:0007669"/>
    <property type="project" value="InterPro"/>
</dbReference>
<name>A0A8T9CB28_9HELO</name>
<comment type="subcellular location">
    <subcellularLocation>
        <location evidence="1">Nucleus</location>
    </subcellularLocation>
</comment>
<evidence type="ECO:0000256" key="1">
    <source>
        <dbReference type="ARBA" id="ARBA00004123"/>
    </source>
</evidence>
<dbReference type="GO" id="GO:0003677">
    <property type="term" value="F:DNA binding"/>
    <property type="evidence" value="ECO:0007669"/>
    <property type="project" value="InterPro"/>
</dbReference>
<keyword evidence="5" id="KW-0539">Nucleus</keyword>